<evidence type="ECO:0000256" key="5">
    <source>
        <dbReference type="ARBA" id="ARBA00022553"/>
    </source>
</evidence>
<evidence type="ECO:0000313" key="19">
    <source>
        <dbReference type="EMBL" id="KAB1659501.1"/>
    </source>
</evidence>
<keyword evidence="4" id="KW-1003">Cell membrane</keyword>
<dbReference type="OrthoDB" id="9786919at2"/>
<keyword evidence="12" id="KW-0902">Two-component regulatory system</keyword>
<evidence type="ECO:0000313" key="20">
    <source>
        <dbReference type="Proteomes" id="UP000467240"/>
    </source>
</evidence>
<keyword evidence="7 16" id="KW-0812">Transmembrane</keyword>
<dbReference type="SMART" id="SM00304">
    <property type="entry name" value="HAMP"/>
    <property type="match status" value="1"/>
</dbReference>
<dbReference type="InterPro" id="IPR036890">
    <property type="entry name" value="HATPase_C_sf"/>
</dbReference>
<dbReference type="InterPro" id="IPR047669">
    <property type="entry name" value="MtrAB_MtrB"/>
</dbReference>
<dbReference type="GO" id="GO:0000155">
    <property type="term" value="F:phosphorelay sensor kinase activity"/>
    <property type="evidence" value="ECO:0007669"/>
    <property type="project" value="InterPro"/>
</dbReference>
<dbReference type="SUPFAM" id="SSF158472">
    <property type="entry name" value="HAMP domain-like"/>
    <property type="match status" value="1"/>
</dbReference>
<comment type="catalytic activity">
    <reaction evidence="1">
        <text>ATP + protein L-histidine = ADP + protein N-phospho-L-histidine.</text>
        <dbReference type="EC" id="2.7.13.3"/>
    </reaction>
</comment>
<keyword evidence="6" id="KW-0808">Transferase</keyword>
<keyword evidence="9 19" id="KW-0418">Kinase</keyword>
<feature type="domain" description="HAMP" evidence="18">
    <location>
        <begin position="254"/>
        <end position="306"/>
    </location>
</feature>
<dbReference type="Gene3D" id="6.10.340.10">
    <property type="match status" value="1"/>
</dbReference>
<feature type="region of interest" description="Disordered" evidence="15">
    <location>
        <begin position="601"/>
        <end position="644"/>
    </location>
</feature>
<dbReference type="SMART" id="SM00388">
    <property type="entry name" value="HisKA"/>
    <property type="match status" value="1"/>
</dbReference>
<dbReference type="InterPro" id="IPR003660">
    <property type="entry name" value="HAMP_dom"/>
</dbReference>
<keyword evidence="5" id="KW-0597">Phosphoprotein</keyword>
<evidence type="ECO:0000256" key="15">
    <source>
        <dbReference type="SAM" id="MobiDB-lite"/>
    </source>
</evidence>
<evidence type="ECO:0000256" key="11">
    <source>
        <dbReference type="ARBA" id="ARBA00022989"/>
    </source>
</evidence>
<evidence type="ECO:0000256" key="7">
    <source>
        <dbReference type="ARBA" id="ARBA00022692"/>
    </source>
</evidence>
<evidence type="ECO:0000259" key="18">
    <source>
        <dbReference type="PROSITE" id="PS50885"/>
    </source>
</evidence>
<protein>
    <recommendedName>
        <fullName evidence="14">Sensor histidine kinase MtrB</fullName>
        <ecNumber evidence="3">2.7.13.3</ecNumber>
    </recommendedName>
</protein>
<dbReference type="Pfam" id="PF00672">
    <property type="entry name" value="HAMP"/>
    <property type="match status" value="1"/>
</dbReference>
<reference evidence="19 20" key="1">
    <citation type="submission" date="2019-09" db="EMBL/GenBank/DDBJ databases">
        <title>Phylogeny of genus Pseudoclavibacter and closely related genus.</title>
        <authorList>
            <person name="Li Y."/>
        </authorList>
    </citation>
    <scope>NUCLEOTIDE SEQUENCE [LARGE SCALE GENOMIC DNA]</scope>
    <source>
        <strain evidence="19 20">DSM 23821</strain>
    </source>
</reference>
<dbReference type="AlphaFoldDB" id="A0A7J5C181"/>
<evidence type="ECO:0000256" key="10">
    <source>
        <dbReference type="ARBA" id="ARBA00022840"/>
    </source>
</evidence>
<evidence type="ECO:0000259" key="17">
    <source>
        <dbReference type="PROSITE" id="PS50109"/>
    </source>
</evidence>
<dbReference type="Pfam" id="PF00512">
    <property type="entry name" value="HisKA"/>
    <property type="match status" value="1"/>
</dbReference>
<proteinExistence type="predicted"/>
<evidence type="ECO:0000256" key="14">
    <source>
        <dbReference type="ARBA" id="ARBA00035305"/>
    </source>
</evidence>
<dbReference type="FunFam" id="3.30.565.10:FF:000013">
    <property type="entry name" value="Two-component sensor histidine kinase"/>
    <property type="match status" value="1"/>
</dbReference>
<dbReference type="CDD" id="cd06225">
    <property type="entry name" value="HAMP"/>
    <property type="match status" value="1"/>
</dbReference>
<evidence type="ECO:0000256" key="12">
    <source>
        <dbReference type="ARBA" id="ARBA00023012"/>
    </source>
</evidence>
<feature type="domain" description="Histidine kinase" evidence="17">
    <location>
        <begin position="321"/>
        <end position="538"/>
    </location>
</feature>
<dbReference type="PRINTS" id="PR00344">
    <property type="entry name" value="BCTRLSENSOR"/>
</dbReference>
<gene>
    <name evidence="19" type="ORF">F8O01_06130</name>
</gene>
<dbReference type="EMBL" id="WBJZ01000006">
    <property type="protein sequence ID" value="KAB1659501.1"/>
    <property type="molecule type" value="Genomic_DNA"/>
</dbReference>
<dbReference type="SMART" id="SM00387">
    <property type="entry name" value="HATPase_c"/>
    <property type="match status" value="1"/>
</dbReference>
<dbReference type="CDD" id="cd00082">
    <property type="entry name" value="HisKA"/>
    <property type="match status" value="1"/>
</dbReference>
<keyword evidence="20" id="KW-1185">Reference proteome</keyword>
<keyword evidence="8" id="KW-0547">Nucleotide-binding</keyword>
<evidence type="ECO:0000256" key="8">
    <source>
        <dbReference type="ARBA" id="ARBA00022741"/>
    </source>
</evidence>
<sequence>MVDGAAAGTTRTRTRDHGDGNDAIAWSTPASWWTFRGFWTNVLFFWRTSLPFRTITLSVALTTATVLSVGLVMSNTIASNLFEAQLAQTLAESHRATTQAQEAMDSGVETDAVALNTLLKQALEDANQAAPNAIGYAFYASTDSPDQVLQDQISPSVADQDLITPELRQEVSTAESGVQHYQSRALVDADGEVVPAIVVGTRITVQGGGAPYQLYYVYSLQETQRSLDFVQRTLVGSMIVLVLIIAVITGFVMRAVIQPIRLAAQTSRKLAAGHLEERIPEQGEDDIATLGRSFNDMADSLQEQIEQLAHLSKVQQRFVSDVSHELRTPLTTIRLAGTMLFDSRDDFDPITARSVELLHDQIERFELLLSDLLEISRFDAGAVELLREENNLVELCDEVIGSMTPVALDHGSELVLLAPGGYGDSEFDRRRVARVVRNLLGNAIEHGEGRPIVIRVDSNETAVAVSVRDYGVGMSEQQVERAFDRFWRADPSRKRTMGGSGLGLAISAEDVALHDGRLEVWSRLGRGSNFLLTLPRHVGEPVVTSPLPLEPPDAGATTFEVPSDSEAFAAEDVDTQPIILPTLDGLQAARTESIEIVGDVDSMATVPADTESRSARTPRDPVVDDAGPLGDEPGTTDQDGDGRS</sequence>
<evidence type="ECO:0000256" key="16">
    <source>
        <dbReference type="SAM" id="Phobius"/>
    </source>
</evidence>
<evidence type="ECO:0000256" key="3">
    <source>
        <dbReference type="ARBA" id="ARBA00012438"/>
    </source>
</evidence>
<dbReference type="Pfam" id="PF02518">
    <property type="entry name" value="HATPase_c"/>
    <property type="match status" value="1"/>
</dbReference>
<dbReference type="Proteomes" id="UP000467240">
    <property type="component" value="Unassembled WGS sequence"/>
</dbReference>
<dbReference type="InterPro" id="IPR003594">
    <property type="entry name" value="HATPase_dom"/>
</dbReference>
<dbReference type="NCBIfam" id="NF040691">
    <property type="entry name" value="MtrAB_MtrB"/>
    <property type="match status" value="1"/>
</dbReference>
<evidence type="ECO:0000256" key="6">
    <source>
        <dbReference type="ARBA" id="ARBA00022679"/>
    </source>
</evidence>
<dbReference type="PANTHER" id="PTHR43711">
    <property type="entry name" value="TWO-COMPONENT HISTIDINE KINASE"/>
    <property type="match status" value="1"/>
</dbReference>
<keyword evidence="11 16" id="KW-1133">Transmembrane helix</keyword>
<dbReference type="InterPro" id="IPR005467">
    <property type="entry name" value="His_kinase_dom"/>
</dbReference>
<feature type="transmembrane region" description="Helical" evidence="16">
    <location>
        <begin position="50"/>
        <end position="72"/>
    </location>
</feature>
<evidence type="ECO:0000256" key="4">
    <source>
        <dbReference type="ARBA" id="ARBA00022475"/>
    </source>
</evidence>
<evidence type="ECO:0000256" key="1">
    <source>
        <dbReference type="ARBA" id="ARBA00000085"/>
    </source>
</evidence>
<comment type="subcellular location">
    <subcellularLocation>
        <location evidence="2">Cell membrane</location>
        <topology evidence="2">Multi-pass membrane protein</topology>
    </subcellularLocation>
</comment>
<dbReference type="RefSeq" id="WP_158040001.1">
    <property type="nucleotide sequence ID" value="NZ_JACCFV010000001.1"/>
</dbReference>
<keyword evidence="10" id="KW-0067">ATP-binding</keyword>
<dbReference type="PANTHER" id="PTHR43711:SF1">
    <property type="entry name" value="HISTIDINE KINASE 1"/>
    <property type="match status" value="1"/>
</dbReference>
<organism evidence="19 20">
    <name type="scientific">Pseudoclavibacter chungangensis</name>
    <dbReference type="NCBI Taxonomy" id="587635"/>
    <lineage>
        <taxon>Bacteria</taxon>
        <taxon>Bacillati</taxon>
        <taxon>Actinomycetota</taxon>
        <taxon>Actinomycetes</taxon>
        <taxon>Micrococcales</taxon>
        <taxon>Microbacteriaceae</taxon>
        <taxon>Pseudoclavibacter</taxon>
    </lineage>
</organism>
<dbReference type="InterPro" id="IPR036097">
    <property type="entry name" value="HisK_dim/P_sf"/>
</dbReference>
<dbReference type="Gene3D" id="3.30.565.10">
    <property type="entry name" value="Histidine kinase-like ATPase, C-terminal domain"/>
    <property type="match status" value="1"/>
</dbReference>
<dbReference type="Gene3D" id="1.10.287.130">
    <property type="match status" value="1"/>
</dbReference>
<dbReference type="EC" id="2.7.13.3" evidence="3"/>
<comment type="caution">
    <text evidence="19">The sequence shown here is derived from an EMBL/GenBank/DDBJ whole genome shotgun (WGS) entry which is preliminary data.</text>
</comment>
<dbReference type="InterPro" id="IPR004358">
    <property type="entry name" value="Sig_transdc_His_kin-like_C"/>
</dbReference>
<name>A0A7J5C181_9MICO</name>
<dbReference type="GO" id="GO:0005886">
    <property type="term" value="C:plasma membrane"/>
    <property type="evidence" value="ECO:0007669"/>
    <property type="project" value="UniProtKB-SubCell"/>
</dbReference>
<dbReference type="PROSITE" id="PS50109">
    <property type="entry name" value="HIS_KIN"/>
    <property type="match status" value="1"/>
</dbReference>
<evidence type="ECO:0000256" key="9">
    <source>
        <dbReference type="ARBA" id="ARBA00022777"/>
    </source>
</evidence>
<dbReference type="SUPFAM" id="SSF55874">
    <property type="entry name" value="ATPase domain of HSP90 chaperone/DNA topoisomerase II/histidine kinase"/>
    <property type="match status" value="1"/>
</dbReference>
<dbReference type="InterPro" id="IPR003661">
    <property type="entry name" value="HisK_dim/P_dom"/>
</dbReference>
<dbReference type="GO" id="GO:0005524">
    <property type="term" value="F:ATP binding"/>
    <property type="evidence" value="ECO:0007669"/>
    <property type="project" value="UniProtKB-KW"/>
</dbReference>
<evidence type="ECO:0000256" key="13">
    <source>
        <dbReference type="ARBA" id="ARBA00023136"/>
    </source>
</evidence>
<feature type="transmembrane region" description="Helical" evidence="16">
    <location>
        <begin position="234"/>
        <end position="257"/>
    </location>
</feature>
<feature type="compositionally biased region" description="Basic and acidic residues" evidence="15">
    <location>
        <begin position="610"/>
        <end position="622"/>
    </location>
</feature>
<evidence type="ECO:0000256" key="2">
    <source>
        <dbReference type="ARBA" id="ARBA00004651"/>
    </source>
</evidence>
<accession>A0A7J5C181</accession>
<dbReference type="SUPFAM" id="SSF47384">
    <property type="entry name" value="Homodimeric domain of signal transducing histidine kinase"/>
    <property type="match status" value="1"/>
</dbReference>
<dbReference type="InterPro" id="IPR050736">
    <property type="entry name" value="Sensor_HK_Regulatory"/>
</dbReference>
<dbReference type="FunFam" id="1.10.287.130:FF:000010">
    <property type="entry name" value="Two-component sensor histidine kinase"/>
    <property type="match status" value="1"/>
</dbReference>
<keyword evidence="13 16" id="KW-0472">Membrane</keyword>
<dbReference type="PROSITE" id="PS50885">
    <property type="entry name" value="HAMP"/>
    <property type="match status" value="1"/>
</dbReference>